<dbReference type="SMART" id="SM00470">
    <property type="entry name" value="ParB"/>
    <property type="match status" value="1"/>
</dbReference>
<comment type="similarity">
    <text evidence="1">Belongs to the ParB family.</text>
</comment>
<gene>
    <name evidence="4" type="ORF">LGQ03_07340</name>
</gene>
<dbReference type="EMBL" id="JAJATZ010000003">
    <property type="protein sequence ID" value="MCB5199050.1"/>
    <property type="molecule type" value="Genomic_DNA"/>
</dbReference>
<feature type="domain" description="ParB-like N-terminal" evidence="3">
    <location>
        <begin position="11"/>
        <end position="112"/>
    </location>
</feature>
<dbReference type="InterPro" id="IPR004437">
    <property type="entry name" value="ParB/RepB/Spo0J"/>
</dbReference>
<name>A0ABS8BTI7_9RHOB</name>
<organism evidence="4 5">
    <name type="scientific">Loktanella gaetbuli</name>
    <dbReference type="NCBI Taxonomy" id="2881335"/>
    <lineage>
        <taxon>Bacteria</taxon>
        <taxon>Pseudomonadati</taxon>
        <taxon>Pseudomonadota</taxon>
        <taxon>Alphaproteobacteria</taxon>
        <taxon>Rhodobacterales</taxon>
        <taxon>Roseobacteraceae</taxon>
        <taxon>Loktanella</taxon>
    </lineage>
</organism>
<sequence>MNVQTSDDTIEMIPLSDLTLSDLNARATVIEGEIEAMADSIAVSGLLQNLIGYRDEEGRVGIVGGGKRLRALKLLQSEKWSRVPQHRIVDPVPVKVTDDHIKAVAWSGTENTARSDLHPADEVRAYARMRNQGNSLGMIARTFAKSELHVERRLKLADLPDTVLDALRADRITIDVARALTLAPSPDAAEQALDAACQPRTTANDVRRMFTQDRIRSDDRRVIFVGLDAYLAAGGTADTDLFEGASYLHDEKLLDDLFKDALRAKADQIKADEGWAWVEFTTGPHIDYTMTAKLDRIFRQSVDLSEADQSEMDAIEARIDAIQATEADHARAKELRERRQGDFAGDDLAHAGIFICVDWRGDLTSSGPHRKPAATTTDDNAGGTDQVSVDRSGAEPARDMPQNLLDDLARIKLACLQAAALDKPELMLDLLAFSLQPEIASYGRPIAVRMDTPTITPEKLDGTTIDARLSKADEFTAHEVADAAAFEAFRAKGKKHRNTVLTTMLARHLQLDTRGIASAVAAEAGAQIRRSWSPTAAGFFGRCGGPYLDRLWAQFLGLESDDERRDQFVKLKKADKAKALDALFNDLSAREAHGLSREQNAAIDTWAPGELRFEDG</sequence>
<dbReference type="Pfam" id="PF17762">
    <property type="entry name" value="HTH_ParB"/>
    <property type="match status" value="1"/>
</dbReference>
<feature type="compositionally biased region" description="Low complexity" evidence="2">
    <location>
        <begin position="373"/>
        <end position="385"/>
    </location>
</feature>
<dbReference type="CDD" id="cd16406">
    <property type="entry name" value="ParB_N_like"/>
    <property type="match status" value="1"/>
</dbReference>
<dbReference type="SUPFAM" id="SSF110849">
    <property type="entry name" value="ParB/Sulfiredoxin"/>
    <property type="match status" value="1"/>
</dbReference>
<comment type="caution">
    <text evidence="4">The sequence shown here is derived from an EMBL/GenBank/DDBJ whole genome shotgun (WGS) entry which is preliminary data.</text>
</comment>
<evidence type="ECO:0000259" key="3">
    <source>
        <dbReference type="SMART" id="SM00470"/>
    </source>
</evidence>
<dbReference type="InterPro" id="IPR050336">
    <property type="entry name" value="Chromosome_partition/occlusion"/>
</dbReference>
<dbReference type="InterPro" id="IPR036086">
    <property type="entry name" value="ParB/Sulfiredoxin_sf"/>
</dbReference>
<proteinExistence type="inferred from homology"/>
<dbReference type="Gene3D" id="1.10.10.2830">
    <property type="match status" value="1"/>
</dbReference>
<dbReference type="InterPro" id="IPR003115">
    <property type="entry name" value="ParB_N"/>
</dbReference>
<keyword evidence="5" id="KW-1185">Reference proteome</keyword>
<evidence type="ECO:0000313" key="4">
    <source>
        <dbReference type="EMBL" id="MCB5199050.1"/>
    </source>
</evidence>
<dbReference type="RefSeq" id="WP_226747880.1">
    <property type="nucleotide sequence ID" value="NZ_JAJATZ010000003.1"/>
</dbReference>
<evidence type="ECO:0000256" key="2">
    <source>
        <dbReference type="SAM" id="MobiDB-lite"/>
    </source>
</evidence>
<dbReference type="SUPFAM" id="SSF109709">
    <property type="entry name" value="KorB DNA-binding domain-like"/>
    <property type="match status" value="1"/>
</dbReference>
<dbReference type="InterPro" id="IPR041468">
    <property type="entry name" value="HTH_ParB/Spo0J"/>
</dbReference>
<accession>A0ABS8BTI7</accession>
<dbReference type="Gene3D" id="3.90.1530.30">
    <property type="match status" value="1"/>
</dbReference>
<dbReference type="PANTHER" id="PTHR33375:SF7">
    <property type="entry name" value="CHROMOSOME 2-PARTITIONING PROTEIN PARB-RELATED"/>
    <property type="match status" value="1"/>
</dbReference>
<dbReference type="Pfam" id="PF02195">
    <property type="entry name" value="ParB_N"/>
    <property type="match status" value="1"/>
</dbReference>
<protein>
    <submittedName>
        <fullName evidence="4">ParB/RepB/Spo0J family partition protein</fullName>
    </submittedName>
</protein>
<dbReference type="PANTHER" id="PTHR33375">
    <property type="entry name" value="CHROMOSOME-PARTITIONING PROTEIN PARB-RELATED"/>
    <property type="match status" value="1"/>
</dbReference>
<evidence type="ECO:0000313" key="5">
    <source>
        <dbReference type="Proteomes" id="UP001138961"/>
    </source>
</evidence>
<dbReference type="NCBIfam" id="TIGR00180">
    <property type="entry name" value="parB_part"/>
    <property type="match status" value="1"/>
</dbReference>
<feature type="region of interest" description="Disordered" evidence="2">
    <location>
        <begin position="366"/>
        <end position="399"/>
    </location>
</feature>
<evidence type="ECO:0000256" key="1">
    <source>
        <dbReference type="ARBA" id="ARBA00006295"/>
    </source>
</evidence>
<dbReference type="Proteomes" id="UP001138961">
    <property type="component" value="Unassembled WGS sequence"/>
</dbReference>
<reference evidence="4" key="1">
    <citation type="submission" date="2021-10" db="EMBL/GenBank/DDBJ databases">
        <title>Loktanella gaetbuli sp. nov., isolated from a tidal flat.</title>
        <authorList>
            <person name="Park S."/>
            <person name="Yoon J.-H."/>
        </authorList>
    </citation>
    <scope>NUCLEOTIDE SEQUENCE</scope>
    <source>
        <strain evidence="4">TSTF-M6</strain>
    </source>
</reference>